<keyword evidence="6" id="KW-0539">Nucleus</keyword>
<accession>A0A9W9KEB6</accession>
<reference evidence="7" key="2">
    <citation type="journal article" date="2023" name="IMA Fungus">
        <title>Comparative genomic study of the Penicillium genus elucidates a diverse pangenome and 15 lateral gene transfer events.</title>
        <authorList>
            <person name="Petersen C."/>
            <person name="Sorensen T."/>
            <person name="Nielsen M.R."/>
            <person name="Sondergaard T.E."/>
            <person name="Sorensen J.L."/>
            <person name="Fitzpatrick D.A."/>
            <person name="Frisvad J.C."/>
            <person name="Nielsen K.L."/>
        </authorList>
    </citation>
    <scope>NUCLEOTIDE SEQUENCE</scope>
    <source>
        <strain evidence="7">IBT 30761</strain>
    </source>
</reference>
<evidence type="ECO:0000313" key="8">
    <source>
        <dbReference type="Proteomes" id="UP001149074"/>
    </source>
</evidence>
<sequence>MAPAYSQPLVLGLIDFLTAYTTGVGDLPGAFHTAYSSHLALGTTSCPKLPVGYPSPPQRTLSPDSLSDEERRAFLFFRSRTAHRIFGHRDANDWISILLQLGHNETSIKHAVTALASLHESTEPGNASISIRQSEKHAQITSQMLALKHYTCAIKSVQTESPTMSHRPDVIMTLCILFICFEQFRNGDASCLLHLTAGLRLLYWWRNRTTSYNQLQEYSRPTLEFINNQITPILQRLRVQFSLCMDARHALGSLGVPLCLPLPVIPPSYTSLDSARQDYDRIMHYTFSSSERKIPYDPSFPEISPTTALRQWKTALDNSVFLEEPPVLRDCTYKLLELYYHVSLVIAETHSSKSEMVFDQYIATFEKVVSLAEDITEMWKQELLDFSLLFSFDLGFAPPMFFVASRCRHPLIRRRAVNLILESPFYHGAWQDRYTGLCAQRIIEIEEQDAAIIADQNNVPENHRIRKVSADLQEENSEIMMNFVRWPFKPEFPIHTTLVPLKT</sequence>
<dbReference type="Proteomes" id="UP001149074">
    <property type="component" value="Unassembled WGS sequence"/>
</dbReference>
<protein>
    <submittedName>
        <fullName evidence="7">Uncharacterized protein</fullName>
    </submittedName>
</protein>
<keyword evidence="3" id="KW-0805">Transcription regulation</keyword>
<gene>
    <name evidence="7" type="ORF">N7532_003235</name>
</gene>
<dbReference type="GO" id="GO:0046872">
    <property type="term" value="F:metal ion binding"/>
    <property type="evidence" value="ECO:0007669"/>
    <property type="project" value="UniProtKB-KW"/>
</dbReference>
<dbReference type="PANTHER" id="PTHR36206:SF16">
    <property type="entry name" value="TRANSCRIPTION FACTOR DOMAIN-CONTAINING PROTEIN-RELATED"/>
    <property type="match status" value="1"/>
</dbReference>
<dbReference type="RefSeq" id="XP_056476086.1">
    <property type="nucleotide sequence ID" value="XM_056615729.1"/>
</dbReference>
<evidence type="ECO:0000256" key="6">
    <source>
        <dbReference type="ARBA" id="ARBA00023242"/>
    </source>
</evidence>
<dbReference type="OrthoDB" id="2593732at2759"/>
<dbReference type="EMBL" id="JAPQKI010000004">
    <property type="protein sequence ID" value="KAJ5102706.1"/>
    <property type="molecule type" value="Genomic_DNA"/>
</dbReference>
<keyword evidence="5" id="KW-0804">Transcription</keyword>
<evidence type="ECO:0000256" key="2">
    <source>
        <dbReference type="ARBA" id="ARBA00022833"/>
    </source>
</evidence>
<organism evidence="7 8">
    <name type="scientific">Penicillium argentinense</name>
    <dbReference type="NCBI Taxonomy" id="1131581"/>
    <lineage>
        <taxon>Eukaryota</taxon>
        <taxon>Fungi</taxon>
        <taxon>Dikarya</taxon>
        <taxon>Ascomycota</taxon>
        <taxon>Pezizomycotina</taxon>
        <taxon>Eurotiomycetes</taxon>
        <taxon>Eurotiomycetidae</taxon>
        <taxon>Eurotiales</taxon>
        <taxon>Aspergillaceae</taxon>
        <taxon>Penicillium</taxon>
    </lineage>
</organism>
<evidence type="ECO:0000313" key="7">
    <source>
        <dbReference type="EMBL" id="KAJ5102706.1"/>
    </source>
</evidence>
<dbReference type="Pfam" id="PF11951">
    <property type="entry name" value="Fungal_trans_2"/>
    <property type="match status" value="1"/>
</dbReference>
<reference evidence="7" key="1">
    <citation type="submission" date="2022-11" db="EMBL/GenBank/DDBJ databases">
        <authorList>
            <person name="Petersen C."/>
        </authorList>
    </citation>
    <scope>NUCLEOTIDE SEQUENCE</scope>
    <source>
        <strain evidence="7">IBT 30761</strain>
    </source>
</reference>
<keyword evidence="1" id="KW-0479">Metal-binding</keyword>
<dbReference type="PANTHER" id="PTHR36206">
    <property type="entry name" value="ASPERCRYPTIN BIOSYNTHESIS CLUSTER-SPECIFIC TRANSCRIPTION REGULATOR ATNN-RELATED"/>
    <property type="match status" value="1"/>
</dbReference>
<dbReference type="GO" id="GO:0003677">
    <property type="term" value="F:DNA binding"/>
    <property type="evidence" value="ECO:0007669"/>
    <property type="project" value="UniProtKB-KW"/>
</dbReference>
<name>A0A9W9KEB6_9EURO</name>
<evidence type="ECO:0000256" key="4">
    <source>
        <dbReference type="ARBA" id="ARBA00023125"/>
    </source>
</evidence>
<keyword evidence="2" id="KW-0862">Zinc</keyword>
<dbReference type="AlphaFoldDB" id="A0A9W9KEB6"/>
<evidence type="ECO:0000256" key="5">
    <source>
        <dbReference type="ARBA" id="ARBA00023163"/>
    </source>
</evidence>
<keyword evidence="8" id="KW-1185">Reference proteome</keyword>
<proteinExistence type="predicted"/>
<dbReference type="InterPro" id="IPR021858">
    <property type="entry name" value="Fun_TF"/>
</dbReference>
<evidence type="ECO:0000256" key="3">
    <source>
        <dbReference type="ARBA" id="ARBA00023015"/>
    </source>
</evidence>
<evidence type="ECO:0000256" key="1">
    <source>
        <dbReference type="ARBA" id="ARBA00022723"/>
    </source>
</evidence>
<dbReference type="InterPro" id="IPR052360">
    <property type="entry name" value="Transcr_Regulatory_Proteins"/>
</dbReference>
<dbReference type="GeneID" id="81354708"/>
<keyword evidence="4" id="KW-0238">DNA-binding</keyword>
<comment type="caution">
    <text evidence="7">The sequence shown here is derived from an EMBL/GenBank/DDBJ whole genome shotgun (WGS) entry which is preliminary data.</text>
</comment>